<gene>
    <name evidence="2" type="primary">X975_15656</name>
    <name evidence="2" type="ORF">TNCV_3299511</name>
</gene>
<dbReference type="GO" id="GO:0003676">
    <property type="term" value="F:nucleic acid binding"/>
    <property type="evidence" value="ECO:0007669"/>
    <property type="project" value="InterPro"/>
</dbReference>
<dbReference type="InterPro" id="IPR036397">
    <property type="entry name" value="RNaseH_sf"/>
</dbReference>
<keyword evidence="3" id="KW-1185">Reference proteome</keyword>
<dbReference type="Proteomes" id="UP000887159">
    <property type="component" value="Unassembled WGS sequence"/>
</dbReference>
<dbReference type="Gene3D" id="3.30.420.10">
    <property type="entry name" value="Ribonuclease H-like superfamily/Ribonuclease H"/>
    <property type="match status" value="1"/>
</dbReference>
<name>A0A8X6VTT4_TRICX</name>
<accession>A0A8X6VTT4</accession>
<reference evidence="2" key="1">
    <citation type="submission" date="2020-08" db="EMBL/GenBank/DDBJ databases">
        <title>Multicomponent nature underlies the extraordinary mechanical properties of spider dragline silk.</title>
        <authorList>
            <person name="Kono N."/>
            <person name="Nakamura H."/>
            <person name="Mori M."/>
            <person name="Yoshida Y."/>
            <person name="Ohtoshi R."/>
            <person name="Malay A.D."/>
            <person name="Moran D.A.P."/>
            <person name="Tomita M."/>
            <person name="Numata K."/>
            <person name="Arakawa K."/>
        </authorList>
    </citation>
    <scope>NUCLEOTIDE SEQUENCE</scope>
</reference>
<evidence type="ECO:0000313" key="2">
    <source>
        <dbReference type="EMBL" id="GFY22310.1"/>
    </source>
</evidence>
<dbReference type="EMBL" id="BMAU01021359">
    <property type="protein sequence ID" value="GFY22310.1"/>
    <property type="molecule type" value="Genomic_DNA"/>
</dbReference>
<evidence type="ECO:0000313" key="3">
    <source>
        <dbReference type="Proteomes" id="UP000887159"/>
    </source>
</evidence>
<dbReference type="Pfam" id="PF13358">
    <property type="entry name" value="DDE_3"/>
    <property type="match status" value="1"/>
</dbReference>
<evidence type="ECO:0000259" key="1">
    <source>
        <dbReference type="Pfam" id="PF13358"/>
    </source>
</evidence>
<organism evidence="2 3">
    <name type="scientific">Trichonephila clavipes</name>
    <name type="common">Golden silk orbweaver</name>
    <name type="synonym">Nephila clavipes</name>
    <dbReference type="NCBI Taxonomy" id="2585209"/>
    <lineage>
        <taxon>Eukaryota</taxon>
        <taxon>Metazoa</taxon>
        <taxon>Ecdysozoa</taxon>
        <taxon>Arthropoda</taxon>
        <taxon>Chelicerata</taxon>
        <taxon>Arachnida</taxon>
        <taxon>Araneae</taxon>
        <taxon>Araneomorphae</taxon>
        <taxon>Entelegynae</taxon>
        <taxon>Araneoidea</taxon>
        <taxon>Nephilidae</taxon>
        <taxon>Trichonephila</taxon>
    </lineage>
</organism>
<dbReference type="AlphaFoldDB" id="A0A8X6VTT4"/>
<protein>
    <submittedName>
        <fullName evidence="2">Transposable element Tcb2 transposase</fullName>
    </submittedName>
</protein>
<feature type="domain" description="Tc1-like transposase DDE" evidence="1">
    <location>
        <begin position="42"/>
        <end position="94"/>
    </location>
</feature>
<sequence>MLGSRTDRNIFDAGSVNGTRYCNKILLPYVRLFRGAMGLQFLFMDDNAPCHRTVAAKQLLESEDIERMDWPARSPDLNPIEHVWDFLGRRLAARTLPPVTIRELRLALQDEWAAMPQ</sequence>
<comment type="caution">
    <text evidence="2">The sequence shown here is derived from an EMBL/GenBank/DDBJ whole genome shotgun (WGS) entry which is preliminary data.</text>
</comment>
<dbReference type="InterPro" id="IPR038717">
    <property type="entry name" value="Tc1-like_DDE_dom"/>
</dbReference>
<proteinExistence type="predicted"/>